<dbReference type="InterPro" id="IPR042099">
    <property type="entry name" value="ANL_N_sf"/>
</dbReference>
<feature type="domain" description="AMP-dependent synthetase/ligase" evidence="3">
    <location>
        <begin position="131"/>
        <end position="509"/>
    </location>
</feature>
<sequence>MSTFNLEAAEAQWAAHLDKQMVAVPGSKEEGFSEIYKNAAFPEVSADTTAYDLFLQGYNMDPNANCLGHRPWDEAKGDLADYFSWRTYADTETERTALGSAMSAWVEQGLLTSRPDEKGQVDEPGMVDFSVAYWGANRPEATVVALALNAYSRCVVSLYDNYDAAVSCYILQHSKSRVLFTTSSYIPIVLRNAEKLPYLKVLVILDHPGPAALAHGEIEKEQLAREWAALHGIHVFSYKDVVNQGLASPRPHIVSRDPNHLDALCYTSGTTGLPKASRITSGNCGLGIEGLRYVVFQEKMVAISYLPLAHILERGWEMYVLRVGGSIGYYSGKVERLLEDLQILKPTAMPSVPRVLNRIAGQIEAQLEAPGLKGFLLRRAVNAKIKNYNETGAITHPFWDRLVFRKVRALLGGRINFMFTGSAPCRPDVLRLLRVALCVDVREGYGQTENCAYATFMAPHDRHLGSVGPVNPGIELRLRDCPDLGYTTSDKPYPRGEIMFRGQTVFTGYEGDEKKTAETLMEGKDGRGPWLLTGDVGQIDQYGRLQIVDRVKNLIKLAQGEYIAIERVEGLFASLPLVQQLWLYGDSYQPHLVGVCVPEPEPFAEFASRILKRSVSAADQKALEEAAADPAVNEAFLREFIKLGKRQKVGTLEQIRALKLRMEPFSPENGLMTPTLKIKRQEAAKQLKKDLDELYSHPPYDLSKVNDAKL</sequence>
<protein>
    <submittedName>
        <fullName evidence="4">Long-chain-fatty-acid--CoA ligase</fullName>
        <ecNumber evidence="4">6.2.1.3</ecNumber>
    </submittedName>
</protein>
<dbReference type="GO" id="GO:0004467">
    <property type="term" value="F:long-chain fatty acid-CoA ligase activity"/>
    <property type="evidence" value="ECO:0007669"/>
    <property type="project" value="UniProtKB-EC"/>
</dbReference>
<keyword evidence="5" id="KW-1185">Reference proteome</keyword>
<dbReference type="EC" id="6.2.1.3" evidence="4"/>
<dbReference type="EMBL" id="CP119951">
    <property type="protein sequence ID" value="WFC94317.1"/>
    <property type="molecule type" value="Genomic_DNA"/>
</dbReference>
<evidence type="ECO:0000259" key="3">
    <source>
        <dbReference type="Pfam" id="PF00501"/>
    </source>
</evidence>
<gene>
    <name evidence="4" type="ORF">MBRA1_000947</name>
</gene>
<dbReference type="Pfam" id="PF00501">
    <property type="entry name" value="AMP-binding"/>
    <property type="match status" value="1"/>
</dbReference>
<dbReference type="GO" id="GO:0005783">
    <property type="term" value="C:endoplasmic reticulum"/>
    <property type="evidence" value="ECO:0007669"/>
    <property type="project" value="TreeGrafter"/>
</dbReference>
<dbReference type="InterPro" id="IPR020845">
    <property type="entry name" value="AMP-binding_CS"/>
</dbReference>
<dbReference type="PANTHER" id="PTHR43272:SF33">
    <property type="entry name" value="AMP-BINDING DOMAIN-CONTAINING PROTEIN-RELATED"/>
    <property type="match status" value="1"/>
</dbReference>
<organism evidence="4 5">
    <name type="scientific">Malassezia brasiliensis</name>
    <dbReference type="NCBI Taxonomy" id="1821822"/>
    <lineage>
        <taxon>Eukaryota</taxon>
        <taxon>Fungi</taxon>
        <taxon>Dikarya</taxon>
        <taxon>Basidiomycota</taxon>
        <taxon>Ustilaginomycotina</taxon>
        <taxon>Malasseziomycetes</taxon>
        <taxon>Malasseziales</taxon>
        <taxon>Malasseziaceae</taxon>
        <taxon>Malassezia</taxon>
    </lineage>
</organism>
<evidence type="ECO:0000313" key="5">
    <source>
        <dbReference type="Proteomes" id="UP001216638"/>
    </source>
</evidence>
<dbReference type="PROSITE" id="PS00455">
    <property type="entry name" value="AMP_BINDING"/>
    <property type="match status" value="1"/>
</dbReference>
<evidence type="ECO:0000256" key="1">
    <source>
        <dbReference type="ARBA" id="ARBA00022741"/>
    </source>
</evidence>
<dbReference type="GO" id="GO:0016020">
    <property type="term" value="C:membrane"/>
    <property type="evidence" value="ECO:0007669"/>
    <property type="project" value="TreeGrafter"/>
</dbReference>
<dbReference type="PANTHER" id="PTHR43272">
    <property type="entry name" value="LONG-CHAIN-FATTY-ACID--COA LIGASE"/>
    <property type="match status" value="1"/>
</dbReference>
<keyword evidence="2" id="KW-0067">ATP-binding</keyword>
<keyword evidence="4" id="KW-0436">Ligase</keyword>
<evidence type="ECO:0000313" key="4">
    <source>
        <dbReference type="EMBL" id="WFC94317.1"/>
    </source>
</evidence>
<reference evidence="4" key="1">
    <citation type="submission" date="2023-03" db="EMBL/GenBank/DDBJ databases">
        <title>Mating type loci evolution in Malassezia.</title>
        <authorList>
            <person name="Coelho M.A."/>
        </authorList>
    </citation>
    <scope>NUCLEOTIDE SEQUENCE</scope>
    <source>
        <strain evidence="4">CBS 14135</strain>
    </source>
</reference>
<proteinExistence type="predicted"/>
<dbReference type="Gene3D" id="3.40.50.12780">
    <property type="entry name" value="N-terminal domain of ligase-like"/>
    <property type="match status" value="1"/>
</dbReference>
<dbReference type="InterPro" id="IPR000873">
    <property type="entry name" value="AMP-dep_synth/lig_dom"/>
</dbReference>
<dbReference type="GO" id="GO:0005524">
    <property type="term" value="F:ATP binding"/>
    <property type="evidence" value="ECO:0007669"/>
    <property type="project" value="UniProtKB-KW"/>
</dbReference>
<dbReference type="SUPFAM" id="SSF56801">
    <property type="entry name" value="Acetyl-CoA synthetase-like"/>
    <property type="match status" value="1"/>
</dbReference>
<keyword evidence="1" id="KW-0547">Nucleotide-binding</keyword>
<accession>A0AAF0DRZ5</accession>
<dbReference type="Proteomes" id="UP001216638">
    <property type="component" value="Chromosome 1"/>
</dbReference>
<evidence type="ECO:0000256" key="2">
    <source>
        <dbReference type="ARBA" id="ARBA00022840"/>
    </source>
</evidence>
<name>A0AAF0DRZ5_9BASI</name>
<dbReference type="AlphaFoldDB" id="A0AAF0DRZ5"/>